<dbReference type="GO" id="GO:0046872">
    <property type="term" value="F:metal ion binding"/>
    <property type="evidence" value="ECO:0007669"/>
    <property type="project" value="UniProtKB-KW"/>
</dbReference>
<keyword evidence="6" id="KW-0456">Lyase</keyword>
<evidence type="ECO:0000313" key="6">
    <source>
        <dbReference type="EMBL" id="GAF27174.1"/>
    </source>
</evidence>
<gene>
    <name evidence="6" type="ORF">MTY_2515</name>
</gene>
<dbReference type="InterPro" id="IPR007197">
    <property type="entry name" value="rSAM"/>
</dbReference>
<keyword evidence="4" id="KW-0411">Iron-sulfur</keyword>
<dbReference type="PANTHER" id="PTHR43288">
    <property type="entry name" value="BIOTIN SYNTHASE-RELATED PROTEIN, RADICAL SAM SUPERFAMILY"/>
    <property type="match status" value="1"/>
</dbReference>
<dbReference type="SFLD" id="SFLDS00029">
    <property type="entry name" value="Radical_SAM"/>
    <property type="match status" value="1"/>
</dbReference>
<dbReference type="SUPFAM" id="SSF102114">
    <property type="entry name" value="Radical SAM enzymes"/>
    <property type="match status" value="1"/>
</dbReference>
<dbReference type="EMBL" id="DF238840">
    <property type="protein sequence ID" value="GAF27174.1"/>
    <property type="molecule type" value="Genomic_DNA"/>
</dbReference>
<keyword evidence="6" id="KW-0670">Pyruvate</keyword>
<dbReference type="GO" id="GO:0051536">
    <property type="term" value="F:iron-sulfur cluster binding"/>
    <property type="evidence" value="ECO:0007669"/>
    <property type="project" value="UniProtKB-KW"/>
</dbReference>
<keyword evidence="2" id="KW-0479">Metal-binding</keyword>
<evidence type="ECO:0000259" key="5">
    <source>
        <dbReference type="PROSITE" id="PS51918"/>
    </source>
</evidence>
<evidence type="ECO:0000256" key="3">
    <source>
        <dbReference type="ARBA" id="ARBA00023004"/>
    </source>
</evidence>
<proteinExistence type="predicted"/>
<dbReference type="InterPro" id="IPR058240">
    <property type="entry name" value="rSAM_sf"/>
</dbReference>
<dbReference type="RefSeq" id="WP_025774904.1">
    <property type="nucleotide sequence ID" value="NZ_DF238840.1"/>
</dbReference>
<keyword evidence="3" id="KW-0408">Iron</keyword>
<evidence type="ECO:0000256" key="4">
    <source>
        <dbReference type="ARBA" id="ARBA00023014"/>
    </source>
</evidence>
<protein>
    <submittedName>
        <fullName evidence="6">Uncharacterized conserved protein related to pyruvate formate-lyase activating enzyme</fullName>
    </submittedName>
</protein>
<dbReference type="PROSITE" id="PS51918">
    <property type="entry name" value="RADICAL_SAM"/>
    <property type="match status" value="1"/>
</dbReference>
<name>A0A0S6UI69_NEOTH</name>
<dbReference type="Proteomes" id="UP000063718">
    <property type="component" value="Unassembled WGS sequence"/>
</dbReference>
<dbReference type="Pfam" id="PF04055">
    <property type="entry name" value="Radical_SAM"/>
    <property type="match status" value="1"/>
</dbReference>
<reference evidence="6" key="1">
    <citation type="journal article" date="2014" name="Gene">
        <title>Genome-guided analysis of transformation efficiency and carbon dioxide assimilation by Moorella thermoacetica Y72.</title>
        <authorList>
            <person name="Tsukahara K."/>
            <person name="Kita A."/>
            <person name="Nakashimada Y."/>
            <person name="Hoshino T."/>
            <person name="Murakami K."/>
        </authorList>
    </citation>
    <scope>NUCLEOTIDE SEQUENCE [LARGE SCALE GENOMIC DNA]</scope>
    <source>
        <strain evidence="6">Y72</strain>
    </source>
</reference>
<accession>A0A0S6UI69</accession>
<evidence type="ECO:0000256" key="2">
    <source>
        <dbReference type="ARBA" id="ARBA00022723"/>
    </source>
</evidence>
<sequence length="441" mass="51125">MLIEISRETLAGIRNPDLAKYAGMYTRIYEDFMRQIQGSGIAVAREDYREETRQRIEGLRRQGVVVRNDAKSLYINGISPACLACQKGVGSLTFFISLQCHRHCFFCFNPNQEGYEYYTHNQRDCLAELEYLQRTGQEMKHVALTGGEPLLHPEETLAFFRAAKEKFPGVYTRLYTAGDLAGKEMLAELQRTGLDEIRFSIRLHDPEGVRRRTYEHIALAREYIPRVMVEMPVLPGTRKPMQEVLLELDRLGIFGINLLEFCFPFNNVDIYNERGYKIKNPPYRVLYNYWYGGGLPVAGSELDCLELIDFALEKGLQLGIHYCSLENKNTGQIYQQNYGQKVAAFLYFSPRDYFYKSAKVFGDDIPRVLEVFKKINYHQYTLNKQYHFLEFHISKVKELAGLDIEVGISTSVMEKRQDGSYLRELKVELTRPEIFDAETDI</sequence>
<dbReference type="GO" id="GO:0016829">
    <property type="term" value="F:lyase activity"/>
    <property type="evidence" value="ECO:0007669"/>
    <property type="project" value="UniProtKB-KW"/>
</dbReference>
<evidence type="ECO:0000256" key="1">
    <source>
        <dbReference type="ARBA" id="ARBA00022691"/>
    </source>
</evidence>
<dbReference type="AlphaFoldDB" id="A0A0S6UI69"/>
<dbReference type="PANTHER" id="PTHR43288:SF1">
    <property type="entry name" value="GLYCYL-RADICAL ENZYME ACTIVATING ENZYME MJ0021-RELATED"/>
    <property type="match status" value="1"/>
</dbReference>
<keyword evidence="1" id="KW-0949">S-adenosyl-L-methionine</keyword>
<dbReference type="CDD" id="cd01335">
    <property type="entry name" value="Radical_SAM"/>
    <property type="match status" value="1"/>
</dbReference>
<dbReference type="InterPro" id="IPR013785">
    <property type="entry name" value="Aldolase_TIM"/>
</dbReference>
<dbReference type="Gene3D" id="3.20.20.70">
    <property type="entry name" value="Aldolase class I"/>
    <property type="match status" value="1"/>
</dbReference>
<feature type="domain" description="Radical SAM core" evidence="5">
    <location>
        <begin position="86"/>
        <end position="296"/>
    </location>
</feature>
<organism evidence="6">
    <name type="scientific">Moorella thermoacetica Y72</name>
    <dbReference type="NCBI Taxonomy" id="1325331"/>
    <lineage>
        <taxon>Bacteria</taxon>
        <taxon>Bacillati</taxon>
        <taxon>Bacillota</taxon>
        <taxon>Clostridia</taxon>
        <taxon>Neomoorellales</taxon>
        <taxon>Neomoorellaceae</taxon>
        <taxon>Neomoorella</taxon>
    </lineage>
</organism>